<comment type="caution">
    <text evidence="1">The sequence shown here is derived from an EMBL/GenBank/DDBJ whole genome shotgun (WGS) entry which is preliminary data.</text>
</comment>
<reference evidence="1 2" key="1">
    <citation type="submission" date="2019-09" db="EMBL/GenBank/DDBJ databases">
        <authorList>
            <person name="Ou C."/>
        </authorList>
    </citation>
    <scope>NUCLEOTIDE SEQUENCE [LARGE SCALE GENOMIC DNA]</scope>
    <source>
        <strain evidence="1">S2</strain>
        <tissue evidence="1">Leaf</tissue>
    </source>
</reference>
<dbReference type="Proteomes" id="UP000327157">
    <property type="component" value="Chromosome 2"/>
</dbReference>
<proteinExistence type="predicted"/>
<reference evidence="2" key="2">
    <citation type="submission" date="2019-10" db="EMBL/GenBank/DDBJ databases">
        <title>A de novo genome assembly of a pear dwarfing rootstock.</title>
        <authorList>
            <person name="Wang F."/>
            <person name="Wang J."/>
            <person name="Li S."/>
            <person name="Zhang Y."/>
            <person name="Fang M."/>
            <person name="Ma L."/>
            <person name="Zhao Y."/>
            <person name="Jiang S."/>
        </authorList>
    </citation>
    <scope>NUCLEOTIDE SEQUENCE [LARGE SCALE GENOMIC DNA]</scope>
</reference>
<dbReference type="EMBL" id="SMOL01000157">
    <property type="protein sequence ID" value="KAB2627262.1"/>
    <property type="molecule type" value="Genomic_DNA"/>
</dbReference>
<organism evidence="1 2">
    <name type="scientific">Pyrus ussuriensis x Pyrus communis</name>
    <dbReference type="NCBI Taxonomy" id="2448454"/>
    <lineage>
        <taxon>Eukaryota</taxon>
        <taxon>Viridiplantae</taxon>
        <taxon>Streptophyta</taxon>
        <taxon>Embryophyta</taxon>
        <taxon>Tracheophyta</taxon>
        <taxon>Spermatophyta</taxon>
        <taxon>Magnoliopsida</taxon>
        <taxon>eudicotyledons</taxon>
        <taxon>Gunneridae</taxon>
        <taxon>Pentapetalae</taxon>
        <taxon>rosids</taxon>
        <taxon>fabids</taxon>
        <taxon>Rosales</taxon>
        <taxon>Rosaceae</taxon>
        <taxon>Amygdaloideae</taxon>
        <taxon>Maleae</taxon>
        <taxon>Pyrus</taxon>
    </lineage>
</organism>
<keyword evidence="2" id="KW-1185">Reference proteome</keyword>
<evidence type="ECO:0000313" key="1">
    <source>
        <dbReference type="EMBL" id="KAB2627262.1"/>
    </source>
</evidence>
<name>A0A5N5HM88_9ROSA</name>
<gene>
    <name evidence="1" type="ORF">D8674_020880</name>
</gene>
<protein>
    <submittedName>
        <fullName evidence="1">Uncharacterized protein</fullName>
    </submittedName>
</protein>
<evidence type="ECO:0000313" key="2">
    <source>
        <dbReference type="Proteomes" id="UP000327157"/>
    </source>
</evidence>
<reference evidence="1 2" key="3">
    <citation type="submission" date="2019-11" db="EMBL/GenBank/DDBJ databases">
        <title>A de novo genome assembly of a pear dwarfing rootstock.</title>
        <authorList>
            <person name="Wang F."/>
            <person name="Wang J."/>
            <person name="Li S."/>
            <person name="Zhang Y."/>
            <person name="Fang M."/>
            <person name="Ma L."/>
            <person name="Zhao Y."/>
            <person name="Jiang S."/>
        </authorList>
    </citation>
    <scope>NUCLEOTIDE SEQUENCE [LARGE SCALE GENOMIC DNA]</scope>
    <source>
        <strain evidence="1">S2</strain>
        <tissue evidence="1">Leaf</tissue>
    </source>
</reference>
<dbReference type="AlphaFoldDB" id="A0A5N5HM88"/>
<accession>A0A5N5HM88</accession>
<sequence>MLVPIIAFIDFSSPIVQAFPFGDAFQSTVSHHQPCSSELAVLSLPQSDQHAAAILAAAQMQFQRQGSDGGGAAVPELPKIKM</sequence>